<evidence type="ECO:0000256" key="1">
    <source>
        <dbReference type="ARBA" id="ARBA00006174"/>
    </source>
</evidence>
<dbReference type="EMBL" id="JBHSDP010000005">
    <property type="protein sequence ID" value="MFC4326941.1"/>
    <property type="molecule type" value="Genomic_DNA"/>
</dbReference>
<accession>A0ABV8T8L5</accession>
<reference evidence="5" key="1">
    <citation type="journal article" date="2019" name="Int. J. Syst. Evol. Microbiol.">
        <title>The Global Catalogue of Microorganisms (GCM) 10K type strain sequencing project: providing services to taxonomists for standard genome sequencing and annotation.</title>
        <authorList>
            <consortium name="The Broad Institute Genomics Platform"/>
            <consortium name="The Broad Institute Genome Sequencing Center for Infectious Disease"/>
            <person name="Wu L."/>
            <person name="Ma J."/>
        </authorList>
    </citation>
    <scope>NUCLEOTIDE SEQUENCE [LARGE SCALE GENOMIC DNA]</scope>
    <source>
        <strain evidence="5">PCU 347</strain>
    </source>
</reference>
<evidence type="ECO:0000313" key="5">
    <source>
        <dbReference type="Proteomes" id="UP001595824"/>
    </source>
</evidence>
<gene>
    <name evidence="4" type="ORF">ACFPC0_03660</name>
</gene>
<dbReference type="InterPro" id="IPR045337">
    <property type="entry name" value="MmgE_PrpD_C"/>
</dbReference>
<dbReference type="InterPro" id="IPR005656">
    <property type="entry name" value="MmgE_PrpD"/>
</dbReference>
<organism evidence="4 5">
    <name type="scientific">Streptomyces andamanensis</name>
    <dbReference type="NCBI Taxonomy" id="1565035"/>
    <lineage>
        <taxon>Bacteria</taxon>
        <taxon>Bacillati</taxon>
        <taxon>Actinomycetota</taxon>
        <taxon>Actinomycetes</taxon>
        <taxon>Kitasatosporales</taxon>
        <taxon>Streptomycetaceae</taxon>
        <taxon>Streptomyces</taxon>
    </lineage>
</organism>
<evidence type="ECO:0000313" key="4">
    <source>
        <dbReference type="EMBL" id="MFC4326941.1"/>
    </source>
</evidence>
<dbReference type="Proteomes" id="UP001595824">
    <property type="component" value="Unassembled WGS sequence"/>
</dbReference>
<comment type="similarity">
    <text evidence="1">Belongs to the PrpD family.</text>
</comment>
<evidence type="ECO:0000259" key="2">
    <source>
        <dbReference type="Pfam" id="PF03972"/>
    </source>
</evidence>
<evidence type="ECO:0000259" key="3">
    <source>
        <dbReference type="Pfam" id="PF19305"/>
    </source>
</evidence>
<dbReference type="InterPro" id="IPR036148">
    <property type="entry name" value="MmgE/PrpD_sf"/>
</dbReference>
<dbReference type="InterPro" id="IPR042188">
    <property type="entry name" value="MmgE/PrpD_sf_2"/>
</dbReference>
<dbReference type="Pfam" id="PF19305">
    <property type="entry name" value="MmgE_PrpD_C"/>
    <property type="match status" value="1"/>
</dbReference>
<name>A0ABV8T8L5_9ACTN</name>
<dbReference type="Pfam" id="PF03972">
    <property type="entry name" value="MmgE_PrpD_N"/>
    <property type="match status" value="1"/>
</dbReference>
<dbReference type="PANTHER" id="PTHR16943:SF8">
    <property type="entry name" value="2-METHYLCITRATE DEHYDRATASE"/>
    <property type="match status" value="1"/>
</dbReference>
<sequence length="468" mass="48753">MPENSPGLSRRISSWSSGLRWSDVPEAVQGRAVDALRDVVAVMFGGAATTAARHASAYARTAPGDSPLAGGGFADPARAAFANATAATALDFEDGHYLGGGIHPGSVVVAAGLAAAPPGTTVGDFLTAQVAGYEVGLRAGALLWPRHADDWYHCTGTAGTLGAAAAVARLYGLDADATARAVTLAWQHAPMATFVLPMAKESIGWGALTGVTAADLALLGFLGLPEGCPPPALPGFAATPFDVPGAEDNDLVMSFGETFESGRTYFKKYACCRYIHAAAHGLASLLRELGAVAAEIEEIEVRTHRGALFLDEISPRTLEQAQYSFPHVLAAVALDGAAGARQIDEEHLGDPRRDGLAARVRLVHAPELDSAPPSSYPSHVRVRTVDGREAERLCTEAPGDPGLPLSDDELRRKWLDVMTLAVPGEVTESVLDGLGDPERILSDVLSPAWKAVPPPESATAPGASTRIR</sequence>
<dbReference type="Gene3D" id="3.30.1330.120">
    <property type="entry name" value="2-methylcitrate dehydratase PrpD"/>
    <property type="match status" value="1"/>
</dbReference>
<comment type="caution">
    <text evidence="4">The sequence shown here is derived from an EMBL/GenBank/DDBJ whole genome shotgun (WGS) entry which is preliminary data.</text>
</comment>
<protein>
    <submittedName>
        <fullName evidence="4">MmgE/PrpD family protein</fullName>
    </submittedName>
</protein>
<dbReference type="PANTHER" id="PTHR16943">
    <property type="entry name" value="2-METHYLCITRATE DEHYDRATASE-RELATED"/>
    <property type="match status" value="1"/>
</dbReference>
<dbReference type="Gene3D" id="1.10.4100.10">
    <property type="entry name" value="2-methylcitrate dehydratase PrpD"/>
    <property type="match status" value="1"/>
</dbReference>
<dbReference type="InterPro" id="IPR042183">
    <property type="entry name" value="MmgE/PrpD_sf_1"/>
</dbReference>
<keyword evidence="5" id="KW-1185">Reference proteome</keyword>
<proteinExistence type="inferred from homology"/>
<dbReference type="RefSeq" id="WP_381736866.1">
    <property type="nucleotide sequence ID" value="NZ_JBHSDP010000005.1"/>
</dbReference>
<feature type="domain" description="MmgE/PrpD C-terminal" evidence="3">
    <location>
        <begin position="269"/>
        <end position="423"/>
    </location>
</feature>
<dbReference type="SUPFAM" id="SSF103378">
    <property type="entry name" value="2-methylcitrate dehydratase PrpD"/>
    <property type="match status" value="1"/>
</dbReference>
<dbReference type="InterPro" id="IPR045336">
    <property type="entry name" value="MmgE_PrpD_N"/>
</dbReference>
<feature type="domain" description="MmgE/PrpD N-terminal" evidence="2">
    <location>
        <begin position="10"/>
        <end position="226"/>
    </location>
</feature>